<reference evidence="3" key="1">
    <citation type="submission" date="2020-05" db="EMBL/GenBank/DDBJ databases">
        <authorList>
            <person name="Chiriac C."/>
            <person name="Salcher M."/>
            <person name="Ghai R."/>
            <person name="Kavagutti S V."/>
        </authorList>
    </citation>
    <scope>NUCLEOTIDE SEQUENCE</scope>
</reference>
<dbReference type="InterPro" id="IPR050194">
    <property type="entry name" value="Glycosyltransferase_grp1"/>
</dbReference>
<protein>
    <submittedName>
        <fullName evidence="3">Unannotated protein</fullName>
    </submittedName>
</protein>
<dbReference type="InterPro" id="IPR001296">
    <property type="entry name" value="Glyco_trans_1"/>
</dbReference>
<evidence type="ECO:0000259" key="2">
    <source>
        <dbReference type="Pfam" id="PF13439"/>
    </source>
</evidence>
<dbReference type="PANTHER" id="PTHR45947:SF3">
    <property type="entry name" value="SULFOQUINOVOSYL TRANSFERASE SQD2"/>
    <property type="match status" value="1"/>
</dbReference>
<accession>A0A6J6KI84</accession>
<dbReference type="GO" id="GO:0016758">
    <property type="term" value="F:hexosyltransferase activity"/>
    <property type="evidence" value="ECO:0007669"/>
    <property type="project" value="TreeGrafter"/>
</dbReference>
<dbReference type="EMBL" id="CAEZWL010000004">
    <property type="protein sequence ID" value="CAB4647934.1"/>
    <property type="molecule type" value="Genomic_DNA"/>
</dbReference>
<evidence type="ECO:0000313" key="3">
    <source>
        <dbReference type="EMBL" id="CAB4647934.1"/>
    </source>
</evidence>
<name>A0A6J6KI84_9ZZZZ</name>
<dbReference type="Pfam" id="PF00534">
    <property type="entry name" value="Glycos_transf_1"/>
    <property type="match status" value="1"/>
</dbReference>
<gene>
    <name evidence="3" type="ORF">UFOPK2243_00287</name>
</gene>
<feature type="domain" description="Glycosyl transferase family 1" evidence="1">
    <location>
        <begin position="187"/>
        <end position="348"/>
    </location>
</feature>
<sequence>MRVLISAESFLPRSNGVTNSVLRVSRYLKAQGHEVLVIASGDGPSQVEEIQIRRVPALALKRIAQVDIPRVKVKTLIPILEDFKPDIIYLASPFLLGEQVRKAGVRCNIPVIANYQTDVSGFIDFYGLNTAKTIVEKRLRKIHTGSTVTLAPSTDSIAFLQSLQIENIRHWGRGVDLEQFNPKWRSEKLRKYWGADSETLVIGFVGRLAPEKQVHKLATIGDVGLLAGKKILQVIVGEGPTRESLEKALPKAIFTGHLSGKELSKAVASMDLLITTGENETFCQVIQEAMAAGLAVVAPNAGGPKDLIIDGVDGFLYEPGENLDIRKKVLRTIFDREQLNQMSASAYSKVQGKTWDHVCNQLVEIFNEVLENKRHNDEHGMQAS</sequence>
<dbReference type="CDD" id="cd03814">
    <property type="entry name" value="GT4-like"/>
    <property type="match status" value="1"/>
</dbReference>
<dbReference type="AlphaFoldDB" id="A0A6J6KI84"/>
<proteinExistence type="predicted"/>
<evidence type="ECO:0000259" key="1">
    <source>
        <dbReference type="Pfam" id="PF00534"/>
    </source>
</evidence>
<dbReference type="Gene3D" id="3.40.50.2000">
    <property type="entry name" value="Glycogen Phosphorylase B"/>
    <property type="match status" value="2"/>
</dbReference>
<dbReference type="Pfam" id="PF13439">
    <property type="entry name" value="Glyco_transf_4"/>
    <property type="match status" value="1"/>
</dbReference>
<dbReference type="SUPFAM" id="SSF53756">
    <property type="entry name" value="UDP-Glycosyltransferase/glycogen phosphorylase"/>
    <property type="match status" value="1"/>
</dbReference>
<feature type="domain" description="Glycosyltransferase subfamily 4-like N-terminal" evidence="2">
    <location>
        <begin position="15"/>
        <end position="179"/>
    </location>
</feature>
<dbReference type="PANTHER" id="PTHR45947">
    <property type="entry name" value="SULFOQUINOVOSYL TRANSFERASE SQD2"/>
    <property type="match status" value="1"/>
</dbReference>
<dbReference type="InterPro" id="IPR028098">
    <property type="entry name" value="Glyco_trans_4-like_N"/>
</dbReference>
<organism evidence="3">
    <name type="scientific">freshwater metagenome</name>
    <dbReference type="NCBI Taxonomy" id="449393"/>
    <lineage>
        <taxon>unclassified sequences</taxon>
        <taxon>metagenomes</taxon>
        <taxon>ecological metagenomes</taxon>
    </lineage>
</organism>